<dbReference type="Proteomes" id="UP001186452">
    <property type="component" value="Unassembled WGS sequence"/>
</dbReference>
<protein>
    <submittedName>
        <fullName evidence="1">Uncharacterized protein</fullName>
    </submittedName>
</protein>
<organism evidence="1 2">
    <name type="scientific">Photobacterium rosenbergii</name>
    <dbReference type="NCBI Taxonomy" id="294936"/>
    <lineage>
        <taxon>Bacteria</taxon>
        <taxon>Pseudomonadati</taxon>
        <taxon>Pseudomonadota</taxon>
        <taxon>Gammaproteobacteria</taxon>
        <taxon>Vibrionales</taxon>
        <taxon>Vibrionaceae</taxon>
        <taxon>Photobacterium</taxon>
    </lineage>
</organism>
<accession>A0ABU3ZFI6</accession>
<dbReference type="RefSeq" id="WP_317521613.1">
    <property type="nucleotide sequence ID" value="NZ_JAWJZI010000002.1"/>
</dbReference>
<proteinExistence type="predicted"/>
<evidence type="ECO:0000313" key="1">
    <source>
        <dbReference type="EMBL" id="MDV5168875.1"/>
    </source>
</evidence>
<comment type="caution">
    <text evidence="1">The sequence shown here is derived from an EMBL/GenBank/DDBJ whole genome shotgun (WGS) entry which is preliminary data.</text>
</comment>
<reference evidence="1 2" key="1">
    <citation type="submission" date="2023-10" db="EMBL/GenBank/DDBJ databases">
        <title>Marine bacteria isolated from horseshoe crab.</title>
        <authorList>
            <person name="Cheng T.H."/>
        </authorList>
    </citation>
    <scope>NUCLEOTIDE SEQUENCE [LARGE SCALE GENOMIC DNA]</scope>
    <source>
        <strain evidence="1 2">HSC6</strain>
    </source>
</reference>
<gene>
    <name evidence="1" type="ORF">R2X38_07670</name>
</gene>
<evidence type="ECO:0000313" key="2">
    <source>
        <dbReference type="Proteomes" id="UP001186452"/>
    </source>
</evidence>
<name>A0ABU3ZFI6_9GAMM</name>
<keyword evidence="2" id="KW-1185">Reference proteome</keyword>
<sequence length="377" mass="42770">MKVSFHFDADDKSLGGYYGYPIRKALMRAILSSRTLDLNSKIFQGDFLLHHLTMDVEVISEHKTVHRSNPERFISVFNELLNPGTHIWHSITDDTICRLANNNVWVMSFESIGFSDATEIDKMLRDVSYYLGAIEVDETSPIHWEAYAGSLVPYYRIIGNKVNLFWDGISDESKNEGHIPELLKIGFTSADFEALNGKFTFFDKYHNFEHARRVAELKSALGDSLASLADQVICRLADPAPEIGNKLWSALRTYNRAEVNEDYAQVSASCRRIIEYIADQLFPPQSEDVNGRKMGKGHYKNRLLAFASNERSSSTNIELVAVSIESLAQQLDKLTNLSNKGVHAEVFKHEAKRCLLRTIMVLDDIISLRIDPFDVNV</sequence>
<dbReference type="EMBL" id="JAWJZI010000002">
    <property type="protein sequence ID" value="MDV5168875.1"/>
    <property type="molecule type" value="Genomic_DNA"/>
</dbReference>